<name>A0ABV5QMH4_9ACTN</name>
<evidence type="ECO:0008006" key="4">
    <source>
        <dbReference type="Google" id="ProtNLM"/>
    </source>
</evidence>
<keyword evidence="1" id="KW-0812">Transmembrane</keyword>
<dbReference type="RefSeq" id="WP_345487163.1">
    <property type="nucleotide sequence ID" value="NZ_BAAAWU010000001.1"/>
</dbReference>
<accession>A0ABV5QMH4</accession>
<keyword evidence="3" id="KW-1185">Reference proteome</keyword>
<evidence type="ECO:0000313" key="3">
    <source>
        <dbReference type="Proteomes" id="UP001589716"/>
    </source>
</evidence>
<feature type="transmembrane region" description="Helical" evidence="1">
    <location>
        <begin position="46"/>
        <end position="69"/>
    </location>
</feature>
<dbReference type="EMBL" id="JBHMCT010000007">
    <property type="protein sequence ID" value="MFB9554574.1"/>
    <property type="molecule type" value="Genomic_DNA"/>
</dbReference>
<sequence length="425" mass="44848">MTNGRFEEELGAVLRRTGAGFEADDRRDLVTGGLARGRRRVRRRRFALVGGALALAAIGVGGVSGGALLGAGDGVDTVSVAGPKPTAGGKPTAATQDPSANAGIPVADLAAVLKANTPAGTWQIDDADGVGQSVTGVYDDGEGKAGVSVGLYRAGDTEESGRGQVTCPNEALVPHDDCTTERMVGIGRLMILQGYEYPDRRVETKNWRAVLLTEDGFLIDVSEWNAATQKDSPVSRPNPPFDPAQLRALVLAEGWRPLLKQLPEPVPQWPGSSQAGPPPAPGATVIRSTLRSLLPKGQDLRVVDQGGQEGYAYLVVDDGKGRSFVQINVQPAMDDIRNELFSDGDVEFTADETRVKVSKEAGEKGGKGVVWWSADTLAKDGLRVVVSAFNAGAQHEAATRAEPALTTDQLKAIALSPKWRALMKK</sequence>
<dbReference type="Proteomes" id="UP001589716">
    <property type="component" value="Unassembled WGS sequence"/>
</dbReference>
<organism evidence="2 3">
    <name type="scientific">Streptomyces roseoviridis</name>
    <dbReference type="NCBI Taxonomy" id="67361"/>
    <lineage>
        <taxon>Bacteria</taxon>
        <taxon>Bacillati</taxon>
        <taxon>Actinomycetota</taxon>
        <taxon>Actinomycetes</taxon>
        <taxon>Kitasatosporales</taxon>
        <taxon>Streptomycetaceae</taxon>
        <taxon>Streptomyces</taxon>
    </lineage>
</organism>
<keyword evidence="1" id="KW-0472">Membrane</keyword>
<protein>
    <recommendedName>
        <fullName evidence="4">LigA protein</fullName>
    </recommendedName>
</protein>
<reference evidence="2 3" key="1">
    <citation type="submission" date="2024-09" db="EMBL/GenBank/DDBJ databases">
        <authorList>
            <person name="Sun Q."/>
            <person name="Mori K."/>
        </authorList>
    </citation>
    <scope>NUCLEOTIDE SEQUENCE [LARGE SCALE GENOMIC DNA]</scope>
    <source>
        <strain evidence="2 3">JCM 4414</strain>
    </source>
</reference>
<evidence type="ECO:0000313" key="2">
    <source>
        <dbReference type="EMBL" id="MFB9554574.1"/>
    </source>
</evidence>
<comment type="caution">
    <text evidence="2">The sequence shown here is derived from an EMBL/GenBank/DDBJ whole genome shotgun (WGS) entry which is preliminary data.</text>
</comment>
<evidence type="ECO:0000256" key="1">
    <source>
        <dbReference type="SAM" id="Phobius"/>
    </source>
</evidence>
<keyword evidence="1" id="KW-1133">Transmembrane helix</keyword>
<proteinExistence type="predicted"/>
<gene>
    <name evidence="2" type="ORF">ACFFTP_10265</name>
</gene>